<evidence type="ECO:0000256" key="5">
    <source>
        <dbReference type="ARBA" id="ARBA00022737"/>
    </source>
</evidence>
<dbReference type="GO" id="GO:0016567">
    <property type="term" value="P:protein ubiquitination"/>
    <property type="evidence" value="ECO:0007669"/>
    <property type="project" value="InterPro"/>
</dbReference>
<dbReference type="SMART" id="SM00184">
    <property type="entry name" value="RING"/>
    <property type="match status" value="2"/>
</dbReference>
<dbReference type="InterPro" id="IPR031127">
    <property type="entry name" value="E3_UB_ligase_RBR"/>
</dbReference>
<evidence type="ECO:0000313" key="12">
    <source>
        <dbReference type="EMBL" id="ELP91237.1"/>
    </source>
</evidence>
<evidence type="ECO:0000313" key="13">
    <source>
        <dbReference type="Proteomes" id="UP000014680"/>
    </source>
</evidence>
<evidence type="ECO:0000256" key="1">
    <source>
        <dbReference type="ARBA" id="ARBA00001798"/>
    </source>
</evidence>
<dbReference type="Pfam" id="PF22191">
    <property type="entry name" value="IBR_1"/>
    <property type="match status" value="1"/>
</dbReference>
<keyword evidence="3" id="KW-0808">Transferase</keyword>
<evidence type="ECO:0000256" key="6">
    <source>
        <dbReference type="ARBA" id="ARBA00022771"/>
    </source>
</evidence>
<keyword evidence="8" id="KW-0862">Zinc</keyword>
<dbReference type="Pfam" id="PF01485">
    <property type="entry name" value="IBR"/>
    <property type="match status" value="1"/>
</dbReference>
<dbReference type="PROSITE" id="PS51873">
    <property type="entry name" value="TRIAD"/>
    <property type="match status" value="1"/>
</dbReference>
<dbReference type="OrthoDB" id="19989at2759"/>
<keyword evidence="6 9" id="KW-0863">Zinc-finger</keyword>
<dbReference type="InterPro" id="IPR002867">
    <property type="entry name" value="IBR_dom"/>
</dbReference>
<dbReference type="VEuPathDB" id="AmoebaDB:EIN_151340"/>
<comment type="catalytic activity">
    <reaction evidence="1">
        <text>[E2 ubiquitin-conjugating enzyme]-S-ubiquitinyl-L-cysteine + [acceptor protein]-L-lysine = [E2 ubiquitin-conjugating enzyme]-L-cysteine + [acceptor protein]-N(6)-ubiquitinyl-L-lysine.</text>
        <dbReference type="EC" id="2.3.2.31"/>
    </reaction>
</comment>
<dbReference type="InterPro" id="IPR044066">
    <property type="entry name" value="TRIAD_supradom"/>
</dbReference>
<keyword evidence="13" id="KW-1185">Reference proteome</keyword>
<dbReference type="RefSeq" id="XP_004258008.1">
    <property type="nucleotide sequence ID" value="XM_004257960.1"/>
</dbReference>
<dbReference type="Pfam" id="PF13445">
    <property type="entry name" value="zf-RING_UBOX"/>
    <property type="match status" value="1"/>
</dbReference>
<gene>
    <name evidence="12" type="ORF">EIN_151340</name>
</gene>
<dbReference type="SUPFAM" id="SSF57850">
    <property type="entry name" value="RING/U-box"/>
    <property type="match status" value="3"/>
</dbReference>
<protein>
    <recommendedName>
        <fullName evidence="2">RBR-type E3 ubiquitin transferase</fullName>
        <ecNumber evidence="2">2.3.2.31</ecNumber>
    </recommendedName>
</protein>
<dbReference type="Gene3D" id="3.30.40.10">
    <property type="entry name" value="Zinc/RING finger domain, C3HC4 (zinc finger)"/>
    <property type="match status" value="1"/>
</dbReference>
<dbReference type="InterPro" id="IPR013083">
    <property type="entry name" value="Znf_RING/FYVE/PHD"/>
</dbReference>
<dbReference type="CDD" id="cd20335">
    <property type="entry name" value="BRcat_RBR"/>
    <property type="match status" value="1"/>
</dbReference>
<proteinExistence type="predicted"/>
<dbReference type="EC" id="2.3.2.31" evidence="2"/>
<evidence type="ECO:0000256" key="9">
    <source>
        <dbReference type="PROSITE-ProRule" id="PRU00175"/>
    </source>
</evidence>
<dbReference type="PROSITE" id="PS00518">
    <property type="entry name" value="ZF_RING_1"/>
    <property type="match status" value="2"/>
</dbReference>
<dbReference type="SMART" id="SM00647">
    <property type="entry name" value="IBR"/>
    <property type="match status" value="2"/>
</dbReference>
<dbReference type="InterPro" id="IPR001841">
    <property type="entry name" value="Znf_RING"/>
</dbReference>
<dbReference type="GeneID" id="14890325"/>
<evidence type="ECO:0000256" key="7">
    <source>
        <dbReference type="ARBA" id="ARBA00022786"/>
    </source>
</evidence>
<feature type="domain" description="RING-type" evidence="11">
    <location>
        <begin position="41"/>
        <end position="248"/>
    </location>
</feature>
<keyword evidence="5" id="KW-0677">Repeat</keyword>
<evidence type="ECO:0000256" key="3">
    <source>
        <dbReference type="ARBA" id="ARBA00022679"/>
    </source>
</evidence>
<sequence length="249" mass="29656">MYSIYSLDIEEFLLQPNEKRLFILEECVKSYRARQEHEKMLTFNCSVCMEDVPFDDTYINVCGHRFCKSCVRDSIKYQMKQTWEKVHCQEGGCFQVIDISDILLYNLIEDKALLQNYTERLDKKTFETSIKLCPKCHKELFLVCDKGMAACVYCEYTFCRECLEPWHVGRTCEQWKEFIKNEDENKERMVQWIKQNTKICPRCKNPIQKNGGCNHMTCRCGHQFCWLCMADYNSNHWSTNTTGCRQFTN</sequence>
<evidence type="ECO:0000259" key="11">
    <source>
        <dbReference type="PROSITE" id="PS51873"/>
    </source>
</evidence>
<evidence type="ECO:0000256" key="2">
    <source>
        <dbReference type="ARBA" id="ARBA00012251"/>
    </source>
</evidence>
<dbReference type="GO" id="GO:0061630">
    <property type="term" value="F:ubiquitin protein ligase activity"/>
    <property type="evidence" value="ECO:0007669"/>
    <property type="project" value="UniProtKB-EC"/>
</dbReference>
<organism evidence="12 13">
    <name type="scientific">Entamoeba invadens IP1</name>
    <dbReference type="NCBI Taxonomy" id="370355"/>
    <lineage>
        <taxon>Eukaryota</taxon>
        <taxon>Amoebozoa</taxon>
        <taxon>Evosea</taxon>
        <taxon>Archamoebae</taxon>
        <taxon>Mastigamoebida</taxon>
        <taxon>Entamoebidae</taxon>
        <taxon>Entamoeba</taxon>
    </lineage>
</organism>
<keyword evidence="4" id="KW-0479">Metal-binding</keyword>
<dbReference type="Proteomes" id="UP000014680">
    <property type="component" value="Unassembled WGS sequence"/>
</dbReference>
<feature type="domain" description="RING-type" evidence="10">
    <location>
        <begin position="45"/>
        <end position="88"/>
    </location>
</feature>
<dbReference type="EMBL" id="KB206474">
    <property type="protein sequence ID" value="ELP91237.1"/>
    <property type="molecule type" value="Genomic_DNA"/>
</dbReference>
<dbReference type="OMA" id="GAICQMD"/>
<dbReference type="Gene3D" id="1.20.120.1750">
    <property type="match status" value="1"/>
</dbReference>
<reference evidence="12 13" key="1">
    <citation type="submission" date="2012-10" db="EMBL/GenBank/DDBJ databases">
        <authorList>
            <person name="Zafar N."/>
            <person name="Inman J."/>
            <person name="Hall N."/>
            <person name="Lorenzi H."/>
            <person name="Caler E."/>
        </authorList>
    </citation>
    <scope>NUCLEOTIDE SEQUENCE [LARGE SCALE GENOMIC DNA]</scope>
    <source>
        <strain evidence="12 13">IP1</strain>
    </source>
</reference>
<evidence type="ECO:0000256" key="4">
    <source>
        <dbReference type="ARBA" id="ARBA00022723"/>
    </source>
</evidence>
<evidence type="ECO:0000259" key="10">
    <source>
        <dbReference type="PROSITE" id="PS50089"/>
    </source>
</evidence>
<evidence type="ECO:0000256" key="8">
    <source>
        <dbReference type="ARBA" id="ARBA00022833"/>
    </source>
</evidence>
<name>A0A0A1U8R5_ENTIV</name>
<dbReference type="KEGG" id="eiv:EIN_151340"/>
<dbReference type="InterPro" id="IPR017907">
    <property type="entry name" value="Znf_RING_CS"/>
</dbReference>
<keyword evidence="7" id="KW-0833">Ubl conjugation pathway</keyword>
<dbReference type="InterPro" id="IPR027370">
    <property type="entry name" value="Znf-RING_euk"/>
</dbReference>
<dbReference type="GO" id="GO:0008270">
    <property type="term" value="F:zinc ion binding"/>
    <property type="evidence" value="ECO:0007669"/>
    <property type="project" value="UniProtKB-KW"/>
</dbReference>
<accession>A0A0A1U8R5</accession>
<dbReference type="PROSITE" id="PS50089">
    <property type="entry name" value="ZF_RING_2"/>
    <property type="match status" value="1"/>
</dbReference>
<dbReference type="AlphaFoldDB" id="A0A0A1U8R5"/>
<dbReference type="PANTHER" id="PTHR11685">
    <property type="entry name" value="RBR FAMILY RING FINGER AND IBR DOMAIN-CONTAINING"/>
    <property type="match status" value="1"/>
</dbReference>